<feature type="domain" description="DUF5641" evidence="1">
    <location>
        <begin position="11"/>
        <end position="77"/>
    </location>
</feature>
<reference evidence="2 3" key="1">
    <citation type="journal article" date="2019" name="Sci. Rep.">
        <title>Orb-weaving spider Araneus ventricosus genome elucidates the spidroin gene catalogue.</title>
        <authorList>
            <person name="Kono N."/>
            <person name="Nakamura H."/>
            <person name="Ohtoshi R."/>
            <person name="Moran D.A.P."/>
            <person name="Shinohara A."/>
            <person name="Yoshida Y."/>
            <person name="Fujiwara M."/>
            <person name="Mori M."/>
            <person name="Tomita M."/>
            <person name="Arakawa K."/>
        </authorList>
    </citation>
    <scope>NUCLEOTIDE SEQUENCE [LARGE SCALE GENOMIC DNA]</scope>
</reference>
<keyword evidence="3" id="KW-1185">Reference proteome</keyword>
<dbReference type="Pfam" id="PF18701">
    <property type="entry name" value="DUF5641"/>
    <property type="match status" value="1"/>
</dbReference>
<dbReference type="OrthoDB" id="6760226at2759"/>
<name>A0A4Y2IUP0_ARAVE</name>
<evidence type="ECO:0000313" key="2">
    <source>
        <dbReference type="EMBL" id="GBM80969.1"/>
    </source>
</evidence>
<dbReference type="InterPro" id="IPR040676">
    <property type="entry name" value="DUF5641"/>
</dbReference>
<dbReference type="EMBL" id="BGPR01002914">
    <property type="protein sequence ID" value="GBM80969.1"/>
    <property type="molecule type" value="Genomic_DNA"/>
</dbReference>
<dbReference type="AlphaFoldDB" id="A0A4Y2IUP0"/>
<evidence type="ECO:0000259" key="1">
    <source>
        <dbReference type="Pfam" id="PF18701"/>
    </source>
</evidence>
<gene>
    <name evidence="2" type="ORF">AVEN_11488_1</name>
</gene>
<comment type="caution">
    <text evidence="2">The sequence shown here is derived from an EMBL/GenBank/DDBJ whole genome shotgun (WGS) entry which is preliminary data.</text>
</comment>
<proteinExistence type="predicted"/>
<organism evidence="2 3">
    <name type="scientific">Araneus ventricosus</name>
    <name type="common">Orbweaver spider</name>
    <name type="synonym">Epeira ventricosa</name>
    <dbReference type="NCBI Taxonomy" id="182803"/>
    <lineage>
        <taxon>Eukaryota</taxon>
        <taxon>Metazoa</taxon>
        <taxon>Ecdysozoa</taxon>
        <taxon>Arthropoda</taxon>
        <taxon>Chelicerata</taxon>
        <taxon>Arachnida</taxon>
        <taxon>Araneae</taxon>
        <taxon>Araneomorphae</taxon>
        <taxon>Entelegynae</taxon>
        <taxon>Araneoidea</taxon>
        <taxon>Araneidae</taxon>
        <taxon>Araneus</taxon>
    </lineage>
</organism>
<protein>
    <recommendedName>
        <fullName evidence="1">DUF5641 domain-containing protein</fullName>
    </recommendedName>
</protein>
<evidence type="ECO:0000313" key="3">
    <source>
        <dbReference type="Proteomes" id="UP000499080"/>
    </source>
</evidence>
<sequence length="82" mass="9111">MEPGISQRTPASKKWISPQPNLQEEQLVIMKEGNKPLHWNLARINKAIPGEDGLVRVVEVKTSAGVFRRAISKVVPLPYVPA</sequence>
<accession>A0A4Y2IUP0</accession>
<dbReference type="Proteomes" id="UP000499080">
    <property type="component" value="Unassembled WGS sequence"/>
</dbReference>